<dbReference type="Proteomes" id="UP000789405">
    <property type="component" value="Unassembled WGS sequence"/>
</dbReference>
<evidence type="ECO:0000313" key="2">
    <source>
        <dbReference type="Proteomes" id="UP000789405"/>
    </source>
</evidence>
<gene>
    <name evidence="1" type="ORF">DERYTH_LOCUS14725</name>
</gene>
<feature type="non-terminal residue" evidence="1">
    <location>
        <position position="1"/>
    </location>
</feature>
<organism evidence="1 2">
    <name type="scientific">Dentiscutata erythropus</name>
    <dbReference type="NCBI Taxonomy" id="1348616"/>
    <lineage>
        <taxon>Eukaryota</taxon>
        <taxon>Fungi</taxon>
        <taxon>Fungi incertae sedis</taxon>
        <taxon>Mucoromycota</taxon>
        <taxon>Glomeromycotina</taxon>
        <taxon>Glomeromycetes</taxon>
        <taxon>Diversisporales</taxon>
        <taxon>Gigasporaceae</taxon>
        <taxon>Dentiscutata</taxon>
    </lineage>
</organism>
<reference evidence="1" key="1">
    <citation type="submission" date="2021-06" db="EMBL/GenBank/DDBJ databases">
        <authorList>
            <person name="Kallberg Y."/>
            <person name="Tangrot J."/>
            <person name="Rosling A."/>
        </authorList>
    </citation>
    <scope>NUCLEOTIDE SEQUENCE</scope>
    <source>
        <strain evidence="1">MA453B</strain>
    </source>
</reference>
<protein>
    <submittedName>
        <fullName evidence="1">8275_t:CDS:1</fullName>
    </submittedName>
</protein>
<feature type="non-terminal residue" evidence="1">
    <location>
        <position position="77"/>
    </location>
</feature>
<keyword evidence="2" id="KW-1185">Reference proteome</keyword>
<sequence>MLDKDAELDYCNYKVDKIINNLEQFLSNIINYIENLDLDNRNNLSTTSLLEFFNPRLIQNIIKLDIWHFRNRIDIKA</sequence>
<accession>A0A9N9NEL4</accession>
<dbReference type="EMBL" id="CAJVPY010011312">
    <property type="protein sequence ID" value="CAG8726016.1"/>
    <property type="molecule type" value="Genomic_DNA"/>
</dbReference>
<evidence type="ECO:0000313" key="1">
    <source>
        <dbReference type="EMBL" id="CAG8726016.1"/>
    </source>
</evidence>
<dbReference type="AlphaFoldDB" id="A0A9N9NEL4"/>
<proteinExistence type="predicted"/>
<name>A0A9N9NEL4_9GLOM</name>
<comment type="caution">
    <text evidence="1">The sequence shown here is derived from an EMBL/GenBank/DDBJ whole genome shotgun (WGS) entry which is preliminary data.</text>
</comment>